<evidence type="ECO:0000256" key="2">
    <source>
        <dbReference type="ARBA" id="ARBA00022692"/>
    </source>
</evidence>
<feature type="transmembrane region" description="Helical" evidence="6">
    <location>
        <begin position="513"/>
        <end position="534"/>
    </location>
</feature>
<dbReference type="Pfam" id="PF01544">
    <property type="entry name" value="CorA"/>
    <property type="match status" value="1"/>
</dbReference>
<evidence type="ECO:0000256" key="6">
    <source>
        <dbReference type="SAM" id="Phobius"/>
    </source>
</evidence>
<keyword evidence="2 6" id="KW-0812">Transmembrane</keyword>
<dbReference type="Gene3D" id="1.20.58.340">
    <property type="entry name" value="Magnesium transport protein CorA, transmembrane region"/>
    <property type="match status" value="1"/>
</dbReference>
<keyword evidence="3 6" id="KW-1133">Transmembrane helix</keyword>
<dbReference type="PANTHER" id="PTHR47685">
    <property type="entry name" value="MAGNESIUM TRANSPORT PROTEIN CORA"/>
    <property type="match status" value="1"/>
</dbReference>
<dbReference type="SUPFAM" id="SSF144083">
    <property type="entry name" value="Magnesium transport protein CorA, transmembrane region"/>
    <property type="match status" value="1"/>
</dbReference>
<dbReference type="PANTHER" id="PTHR47685:SF1">
    <property type="entry name" value="MAGNESIUM TRANSPORT PROTEIN CORA"/>
    <property type="match status" value="1"/>
</dbReference>
<proteinExistence type="predicted"/>
<feature type="region of interest" description="Disordered" evidence="5">
    <location>
        <begin position="176"/>
        <end position="195"/>
    </location>
</feature>
<dbReference type="Proteomes" id="UP000829685">
    <property type="component" value="Unassembled WGS sequence"/>
</dbReference>
<evidence type="ECO:0000313" key="8">
    <source>
        <dbReference type="Proteomes" id="UP000829685"/>
    </source>
</evidence>
<accession>A0A9P9WKX7</accession>
<evidence type="ECO:0000256" key="5">
    <source>
        <dbReference type="SAM" id="MobiDB-lite"/>
    </source>
</evidence>
<sequence length="583" mass="65850">MDVHSRDLEPIHMYINTLANGELHSHSTPITEFLKTEVSVPSYGNLQVTWLHVPVNDMGWVETLMKKWYPKSDGLDERFWSFKLRPAPSQIKTKPYHSQHMDPSCALNSGDLSPTRIVPSEDQSLVQQAAVESSQGLVESIREQPLLHLYLPYMAWQYYGDFEKGCALRLSGASETLDRQNTGSDEDSNARNDARVHPRRSLDQFYYSSLADTSKRDADQTISKWTGSDIPEDGRNEAAADSLMIVVDQIWCWVLDNLLSFFPSPTQDAKGASVRFIGLYESICQQCTSCKTVWDLYSCLVKEATTFLFHQVNRNFTDLLEVYSWVVNKKVASQTEYFQMFHEYNSTGQLESAFLDGSQELRLVLDVADIIDELKMIQHIVHKQREVIKSLVVALRTPSDAKDDSNETIVHTVLTISGNEAGGSAKQTNLIIFNPQTGLTLSETIRFLAQGISGNARSILIHADEELNLLLIGLDTVKRDASTAHKELLNLLDLKQKAAALAEARATSQQGRVILLFTIVTIVFLPLSFFTSYFGQNVSDITGDENNPTTWDLWRYGTIAYYIAGPDTHRWNRQAYRNRRGCV</sequence>
<dbReference type="AlphaFoldDB" id="A0A9P9WKX7"/>
<dbReference type="GO" id="GO:0016020">
    <property type="term" value="C:membrane"/>
    <property type="evidence" value="ECO:0007669"/>
    <property type="project" value="UniProtKB-SubCell"/>
</dbReference>
<evidence type="ECO:0000256" key="1">
    <source>
        <dbReference type="ARBA" id="ARBA00004141"/>
    </source>
</evidence>
<organism evidence="7 8">
    <name type="scientific">Neoarthrinium moseri</name>
    <dbReference type="NCBI Taxonomy" id="1658444"/>
    <lineage>
        <taxon>Eukaryota</taxon>
        <taxon>Fungi</taxon>
        <taxon>Dikarya</taxon>
        <taxon>Ascomycota</taxon>
        <taxon>Pezizomycotina</taxon>
        <taxon>Sordariomycetes</taxon>
        <taxon>Xylariomycetidae</taxon>
        <taxon>Amphisphaeriales</taxon>
        <taxon>Apiosporaceae</taxon>
        <taxon>Neoarthrinium</taxon>
    </lineage>
</organism>
<protein>
    <submittedName>
        <fullName evidence="7">Uncharacterized protein</fullName>
    </submittedName>
</protein>
<gene>
    <name evidence="7" type="ORF">JX265_006809</name>
</gene>
<evidence type="ECO:0000256" key="3">
    <source>
        <dbReference type="ARBA" id="ARBA00022989"/>
    </source>
</evidence>
<comment type="caution">
    <text evidence="7">The sequence shown here is derived from an EMBL/GenBank/DDBJ whole genome shotgun (WGS) entry which is preliminary data.</text>
</comment>
<evidence type="ECO:0000256" key="4">
    <source>
        <dbReference type="ARBA" id="ARBA00023136"/>
    </source>
</evidence>
<reference evidence="7" key="1">
    <citation type="submission" date="2021-03" db="EMBL/GenBank/DDBJ databases">
        <title>Revisited historic fungal species revealed as producer of novel bioactive compounds through whole genome sequencing and comparative genomics.</title>
        <authorList>
            <person name="Vignolle G.A."/>
            <person name="Hochenegger N."/>
            <person name="Mach R.L."/>
            <person name="Mach-Aigner A.R."/>
            <person name="Javad Rahimi M."/>
            <person name="Salim K.A."/>
            <person name="Chan C.M."/>
            <person name="Lim L.B.L."/>
            <person name="Cai F."/>
            <person name="Druzhinina I.S."/>
            <person name="U'Ren J.M."/>
            <person name="Derntl C."/>
        </authorList>
    </citation>
    <scope>NUCLEOTIDE SEQUENCE</scope>
    <source>
        <strain evidence="7">TUCIM 5799</strain>
    </source>
</reference>
<comment type="subcellular location">
    <subcellularLocation>
        <location evidence="1">Membrane</location>
        <topology evidence="1">Multi-pass membrane protein</topology>
    </subcellularLocation>
</comment>
<dbReference type="InterPro" id="IPR002523">
    <property type="entry name" value="MgTranspt_CorA/ZnTranspt_ZntB"/>
</dbReference>
<dbReference type="InterPro" id="IPR045863">
    <property type="entry name" value="CorA_TM1_TM2"/>
</dbReference>
<evidence type="ECO:0000313" key="7">
    <source>
        <dbReference type="EMBL" id="KAI1868830.1"/>
    </source>
</evidence>
<dbReference type="InterPro" id="IPR050829">
    <property type="entry name" value="CorA_MIT"/>
</dbReference>
<name>A0A9P9WKX7_9PEZI</name>
<dbReference type="GO" id="GO:0046873">
    <property type="term" value="F:metal ion transmembrane transporter activity"/>
    <property type="evidence" value="ECO:0007669"/>
    <property type="project" value="InterPro"/>
</dbReference>
<dbReference type="EMBL" id="JAFIMR010000016">
    <property type="protein sequence ID" value="KAI1868830.1"/>
    <property type="molecule type" value="Genomic_DNA"/>
</dbReference>
<keyword evidence="8" id="KW-1185">Reference proteome</keyword>
<keyword evidence="4 6" id="KW-0472">Membrane</keyword>